<dbReference type="RefSeq" id="XP_004362215.1">
    <property type="nucleotide sequence ID" value="XM_004362158.1"/>
</dbReference>
<dbReference type="KEGG" id="dfa:DFA_06514"/>
<gene>
    <name evidence="2" type="ORF">DFA_06514</name>
</gene>
<organism evidence="2 3">
    <name type="scientific">Cavenderia fasciculata</name>
    <name type="common">Slime mold</name>
    <name type="synonym">Dictyostelium fasciculatum</name>
    <dbReference type="NCBI Taxonomy" id="261658"/>
    <lineage>
        <taxon>Eukaryota</taxon>
        <taxon>Amoebozoa</taxon>
        <taxon>Evosea</taxon>
        <taxon>Eumycetozoa</taxon>
        <taxon>Dictyostelia</taxon>
        <taxon>Acytosteliales</taxon>
        <taxon>Cavenderiaceae</taxon>
        <taxon>Cavenderia</taxon>
    </lineage>
</organism>
<dbReference type="AlphaFoldDB" id="F4PJ78"/>
<evidence type="ECO:0000313" key="2">
    <source>
        <dbReference type="EMBL" id="EGG24364.1"/>
    </source>
</evidence>
<protein>
    <submittedName>
        <fullName evidence="2">Uncharacterized protein</fullName>
    </submittedName>
</protein>
<feature type="chain" id="PRO_5003315319" evidence="1">
    <location>
        <begin position="25"/>
        <end position="414"/>
    </location>
</feature>
<dbReference type="SUPFAM" id="SSF52058">
    <property type="entry name" value="L domain-like"/>
    <property type="match status" value="1"/>
</dbReference>
<dbReference type="OrthoDB" id="2533297at2759"/>
<accession>F4PJ78</accession>
<dbReference type="GeneID" id="14876305"/>
<evidence type="ECO:0000256" key="1">
    <source>
        <dbReference type="SAM" id="SignalP"/>
    </source>
</evidence>
<proteinExistence type="predicted"/>
<dbReference type="Proteomes" id="UP000007797">
    <property type="component" value="Unassembled WGS sequence"/>
</dbReference>
<dbReference type="EMBL" id="GL883007">
    <property type="protein sequence ID" value="EGG24364.1"/>
    <property type="molecule type" value="Genomic_DNA"/>
</dbReference>
<dbReference type="InterPro" id="IPR032675">
    <property type="entry name" value="LRR_dom_sf"/>
</dbReference>
<sequence length="414" mass="47365">MTLLKLSNLLLLHIISQIDDNADTVCLLLTCKRIYSNGSIRRLIQFKGIRAINTDKGQISEPFKATAIQFRINSFNDILLNSVSDQYVILDRCKGFLERFNNYPHWIRQRITSTTADRVDKSNITTALLIDYQPSSIQLLYDNIPSIETLFIHKDTYDIIIEVDLGSIALLPNLERLSLVGVNHVILGRHTSLKSLKLQINTPYTLADLGLDKLVSLTELSFKSHFVSSMAPEDQLPIGLTSLTLRLNKTPPRDAFHSLRSLVKLKIILQNASSLPFPEEVEEEEEVVVVVPEQPLINLEHLPNLNTFKLDDNTKKLDEVINHTNVRHLTIIYDATGMVIPYYFSLTRLDSDNRNVLVLEKQSLSGGIITQRIITNQQQQQQTQYDPILLHFYPIYSKSPYELKWSFAKDTYNF</sequence>
<keyword evidence="3" id="KW-1185">Reference proteome</keyword>
<reference evidence="3" key="1">
    <citation type="journal article" date="2011" name="Genome Res.">
        <title>Phylogeny-wide analysis of social amoeba genomes highlights ancient origins for complex intercellular communication.</title>
        <authorList>
            <person name="Heidel A.J."/>
            <person name="Lawal H.M."/>
            <person name="Felder M."/>
            <person name="Schilde C."/>
            <person name="Helps N.R."/>
            <person name="Tunggal B."/>
            <person name="Rivero F."/>
            <person name="John U."/>
            <person name="Schleicher M."/>
            <person name="Eichinger L."/>
            <person name="Platzer M."/>
            <person name="Noegel A.A."/>
            <person name="Schaap P."/>
            <person name="Gloeckner G."/>
        </authorList>
    </citation>
    <scope>NUCLEOTIDE SEQUENCE [LARGE SCALE GENOMIC DNA]</scope>
    <source>
        <strain evidence="3">SH3</strain>
    </source>
</reference>
<dbReference type="Gene3D" id="3.80.10.10">
    <property type="entry name" value="Ribonuclease Inhibitor"/>
    <property type="match status" value="1"/>
</dbReference>
<name>F4PJ78_CACFS</name>
<evidence type="ECO:0000313" key="3">
    <source>
        <dbReference type="Proteomes" id="UP000007797"/>
    </source>
</evidence>
<keyword evidence="1" id="KW-0732">Signal</keyword>
<feature type="signal peptide" evidence="1">
    <location>
        <begin position="1"/>
        <end position="24"/>
    </location>
</feature>